<dbReference type="SUPFAM" id="SSF52091">
    <property type="entry name" value="SpoIIaa-like"/>
    <property type="match status" value="1"/>
</dbReference>
<reference evidence="2" key="1">
    <citation type="submission" date="2023-07" db="EMBL/GenBank/DDBJ databases">
        <title>Whole genome shotgun sequence of Streptomyces cacaoi subsp. asoensis NBRC 13813.</title>
        <authorList>
            <person name="Komaki H."/>
            <person name="Tamura T."/>
        </authorList>
    </citation>
    <scope>NUCLEOTIDE SEQUENCE [LARGE SCALE GENOMIC DNA]</scope>
    <source>
        <strain evidence="2">NBRC 13813</strain>
    </source>
</reference>
<sequence length="159" mass="17844">MKSYRLDPTHRVVELSGITDADDALAAEQELRALLRRCDTPAVIVDLECEEPPPAVMNLLVRLRRFAERYRVFLCVTARDPQAAQALREAGLERILRVTRTLSQARERTEVCCAAATASPRPPASTVRTRLKVRLYRFVCPDTRGRTPVTSASRPSDVL</sequence>
<proteinExistence type="predicted"/>
<dbReference type="EMBL" id="BNEB01000002">
    <property type="protein sequence ID" value="GHI60440.1"/>
    <property type="molecule type" value="Genomic_DNA"/>
</dbReference>
<evidence type="ECO:0000313" key="2">
    <source>
        <dbReference type="Proteomes" id="UP000649259"/>
    </source>
</evidence>
<keyword evidence="2" id="KW-1185">Reference proteome</keyword>
<protein>
    <recommendedName>
        <fullName evidence="3">STAS domain-containing protein</fullName>
    </recommendedName>
</protein>
<organism evidence="1 2">
    <name type="scientific">Streptomyces asoensis</name>
    <dbReference type="NCBI Taxonomy" id="249586"/>
    <lineage>
        <taxon>Bacteria</taxon>
        <taxon>Bacillati</taxon>
        <taxon>Actinomycetota</taxon>
        <taxon>Actinomycetes</taxon>
        <taxon>Kitasatosporales</taxon>
        <taxon>Streptomycetaceae</taxon>
        <taxon>Streptomyces</taxon>
    </lineage>
</organism>
<comment type="caution">
    <text evidence="1">The sequence shown here is derived from an EMBL/GenBank/DDBJ whole genome shotgun (WGS) entry which is preliminary data.</text>
</comment>
<gene>
    <name evidence="1" type="ORF">Saso_20900</name>
</gene>
<accession>A0ABQ3RX42</accession>
<dbReference type="Proteomes" id="UP000649259">
    <property type="component" value="Unassembled WGS sequence"/>
</dbReference>
<name>A0ABQ3RX42_9ACTN</name>
<evidence type="ECO:0008006" key="3">
    <source>
        <dbReference type="Google" id="ProtNLM"/>
    </source>
</evidence>
<evidence type="ECO:0000313" key="1">
    <source>
        <dbReference type="EMBL" id="GHI60440.1"/>
    </source>
</evidence>
<dbReference type="Gene3D" id="3.30.750.24">
    <property type="entry name" value="STAS domain"/>
    <property type="match status" value="1"/>
</dbReference>
<dbReference type="InterPro" id="IPR036513">
    <property type="entry name" value="STAS_dom_sf"/>
</dbReference>